<dbReference type="OrthoDB" id="2959034at2759"/>
<feature type="region of interest" description="Disordered" evidence="1">
    <location>
        <begin position="281"/>
        <end position="312"/>
    </location>
</feature>
<evidence type="ECO:0000313" key="2">
    <source>
        <dbReference type="EMBL" id="EDR07639.1"/>
    </source>
</evidence>
<reference evidence="2 3" key="1">
    <citation type="journal article" date="2008" name="Nature">
        <title>The genome of Laccaria bicolor provides insights into mycorrhizal symbiosis.</title>
        <authorList>
            <person name="Martin F."/>
            <person name="Aerts A."/>
            <person name="Ahren D."/>
            <person name="Brun A."/>
            <person name="Danchin E.G.J."/>
            <person name="Duchaussoy F."/>
            <person name="Gibon J."/>
            <person name="Kohler A."/>
            <person name="Lindquist E."/>
            <person name="Pereda V."/>
            <person name="Salamov A."/>
            <person name="Shapiro H.J."/>
            <person name="Wuyts J."/>
            <person name="Blaudez D."/>
            <person name="Buee M."/>
            <person name="Brokstein P."/>
            <person name="Canbaeck B."/>
            <person name="Cohen D."/>
            <person name="Courty P.E."/>
            <person name="Coutinho P.M."/>
            <person name="Delaruelle C."/>
            <person name="Detter J.C."/>
            <person name="Deveau A."/>
            <person name="DiFazio S."/>
            <person name="Duplessis S."/>
            <person name="Fraissinet-Tachet L."/>
            <person name="Lucic E."/>
            <person name="Frey-Klett P."/>
            <person name="Fourrey C."/>
            <person name="Feussner I."/>
            <person name="Gay G."/>
            <person name="Grimwood J."/>
            <person name="Hoegger P.J."/>
            <person name="Jain P."/>
            <person name="Kilaru S."/>
            <person name="Labbe J."/>
            <person name="Lin Y.C."/>
            <person name="Legue V."/>
            <person name="Le Tacon F."/>
            <person name="Marmeisse R."/>
            <person name="Melayah D."/>
            <person name="Montanini B."/>
            <person name="Muratet M."/>
            <person name="Nehls U."/>
            <person name="Niculita-Hirzel H."/>
            <person name="Oudot-Le Secq M.P."/>
            <person name="Peter M."/>
            <person name="Quesneville H."/>
            <person name="Rajashekar B."/>
            <person name="Reich M."/>
            <person name="Rouhier N."/>
            <person name="Schmutz J."/>
            <person name="Yin T."/>
            <person name="Chalot M."/>
            <person name="Henrissat B."/>
            <person name="Kuees U."/>
            <person name="Lucas S."/>
            <person name="Van de Peer Y."/>
            <person name="Podila G.K."/>
            <person name="Polle A."/>
            <person name="Pukkila P.J."/>
            <person name="Richardson P.M."/>
            <person name="Rouze P."/>
            <person name="Sanders I.R."/>
            <person name="Stajich J.E."/>
            <person name="Tunlid A."/>
            <person name="Tuskan G."/>
            <person name="Grigoriev I.V."/>
        </authorList>
    </citation>
    <scope>NUCLEOTIDE SEQUENCE [LARGE SCALE GENOMIC DNA]</scope>
    <source>
        <strain evidence="3">S238N-H82 / ATCC MYA-4686</strain>
    </source>
</reference>
<dbReference type="EMBL" id="DS547103">
    <property type="protein sequence ID" value="EDR07639.1"/>
    <property type="molecule type" value="Genomic_DNA"/>
</dbReference>
<dbReference type="HOGENOM" id="CLU_026023_0_0_1"/>
<dbReference type="Proteomes" id="UP000001194">
    <property type="component" value="Unassembled WGS sequence"/>
</dbReference>
<proteinExistence type="predicted"/>
<name>B0DBY0_LACBS</name>
<dbReference type="AlphaFoldDB" id="B0DBY0"/>
<dbReference type="InParanoid" id="B0DBY0"/>
<dbReference type="RefSeq" id="XP_001881428.1">
    <property type="nucleotide sequence ID" value="XM_001881393.1"/>
</dbReference>
<feature type="compositionally biased region" description="Low complexity" evidence="1">
    <location>
        <begin position="289"/>
        <end position="304"/>
    </location>
</feature>
<dbReference type="GeneID" id="6077253"/>
<accession>B0DBY0</accession>
<protein>
    <submittedName>
        <fullName evidence="2">Predicted protein</fullName>
    </submittedName>
</protein>
<evidence type="ECO:0000313" key="3">
    <source>
        <dbReference type="Proteomes" id="UP000001194"/>
    </source>
</evidence>
<sequence length="396" mass="43623">MFNDVPSRSQILSYTFVDSCVTIAGVTIIAYDYLCTLKEEVSVPVHSKGSKSNLRAQQTCFRLYGVTLSSISVGFLSAQSILQSCADACAAHNLCLASIIQEKSIEEHTPLYWAIVKWVPDEATDEDTQIPDLLTALLFHSTPLTRETISDVRMACLITSDQALSQRLRMLPEFLKISGRDEMLLGATLPMDDIVVEDMAGDEGAFAVNFEIPQFQKRMMVSKEIVLEFIARSRMWKLEFSMANGGQHTDPRTGSWCISLSLLENCPPCWIDSCLLVQEPDTTPPIPSPDTKSPTSPKRSPSSPFVFGSGRSKAKPTISVRLKSIQQLFAHQAQSKVVVSLEDSLMGASLEYAYASIQCGSDAFCYRGSSYIAADEKLRARLGARLCKPEGECIIC</sequence>
<keyword evidence="3" id="KW-1185">Reference proteome</keyword>
<gene>
    <name evidence="2" type="ORF">LACBIDRAFT_297961</name>
</gene>
<dbReference type="KEGG" id="lbc:LACBIDRAFT_297961"/>
<evidence type="ECO:0000256" key="1">
    <source>
        <dbReference type="SAM" id="MobiDB-lite"/>
    </source>
</evidence>
<organism evidence="3">
    <name type="scientific">Laccaria bicolor (strain S238N-H82 / ATCC MYA-4686)</name>
    <name type="common">Bicoloured deceiver</name>
    <name type="synonym">Laccaria laccata var. bicolor</name>
    <dbReference type="NCBI Taxonomy" id="486041"/>
    <lineage>
        <taxon>Eukaryota</taxon>
        <taxon>Fungi</taxon>
        <taxon>Dikarya</taxon>
        <taxon>Basidiomycota</taxon>
        <taxon>Agaricomycotina</taxon>
        <taxon>Agaricomycetes</taxon>
        <taxon>Agaricomycetidae</taxon>
        <taxon>Agaricales</taxon>
        <taxon>Agaricineae</taxon>
        <taxon>Hydnangiaceae</taxon>
        <taxon>Laccaria</taxon>
    </lineage>
</organism>